<accession>A0A453IL66</accession>
<reference evidence="1" key="3">
    <citation type="journal article" date="2017" name="Nature">
        <title>Genome sequence of the progenitor of the wheat D genome Aegilops tauschii.</title>
        <authorList>
            <person name="Luo M.C."/>
            <person name="Gu Y.Q."/>
            <person name="Puiu D."/>
            <person name="Wang H."/>
            <person name="Twardziok S.O."/>
            <person name="Deal K.R."/>
            <person name="Huo N."/>
            <person name="Zhu T."/>
            <person name="Wang L."/>
            <person name="Wang Y."/>
            <person name="McGuire P.E."/>
            <person name="Liu S."/>
            <person name="Long H."/>
            <person name="Ramasamy R.K."/>
            <person name="Rodriguez J.C."/>
            <person name="Van S.L."/>
            <person name="Yuan L."/>
            <person name="Wang Z."/>
            <person name="Xia Z."/>
            <person name="Xiao L."/>
            <person name="Anderson O.D."/>
            <person name="Ouyang S."/>
            <person name="Liang Y."/>
            <person name="Zimin A.V."/>
            <person name="Pertea G."/>
            <person name="Qi P."/>
            <person name="Bennetzen J.L."/>
            <person name="Dai X."/>
            <person name="Dawson M.W."/>
            <person name="Muller H.G."/>
            <person name="Kugler K."/>
            <person name="Rivarola-Duarte L."/>
            <person name="Spannagl M."/>
            <person name="Mayer K.F.X."/>
            <person name="Lu F.H."/>
            <person name="Bevan M.W."/>
            <person name="Leroy P."/>
            <person name="Li P."/>
            <person name="You F.M."/>
            <person name="Sun Q."/>
            <person name="Liu Z."/>
            <person name="Lyons E."/>
            <person name="Wicker T."/>
            <person name="Salzberg S.L."/>
            <person name="Devos K.M."/>
            <person name="Dvorak J."/>
        </authorList>
    </citation>
    <scope>NUCLEOTIDE SEQUENCE [LARGE SCALE GENOMIC DNA]</scope>
    <source>
        <strain evidence="1">cv. AL8/78</strain>
    </source>
</reference>
<keyword evidence="2" id="KW-1185">Reference proteome</keyword>
<reference evidence="1" key="4">
    <citation type="submission" date="2019-03" db="UniProtKB">
        <authorList>
            <consortium name="EnsemblPlants"/>
        </authorList>
    </citation>
    <scope>IDENTIFICATION</scope>
</reference>
<reference evidence="2" key="1">
    <citation type="journal article" date="2014" name="Science">
        <title>Ancient hybridizations among the ancestral genomes of bread wheat.</title>
        <authorList>
            <consortium name="International Wheat Genome Sequencing Consortium,"/>
            <person name="Marcussen T."/>
            <person name="Sandve S.R."/>
            <person name="Heier L."/>
            <person name="Spannagl M."/>
            <person name="Pfeifer M."/>
            <person name="Jakobsen K.S."/>
            <person name="Wulff B.B."/>
            <person name="Steuernagel B."/>
            <person name="Mayer K.F."/>
            <person name="Olsen O.A."/>
        </authorList>
    </citation>
    <scope>NUCLEOTIDE SEQUENCE [LARGE SCALE GENOMIC DNA]</scope>
    <source>
        <strain evidence="2">cv. AL8/78</strain>
    </source>
</reference>
<proteinExistence type="predicted"/>
<reference evidence="1" key="5">
    <citation type="journal article" date="2021" name="G3 (Bethesda)">
        <title>Aegilops tauschii genome assembly Aet v5.0 features greater sequence contiguity and improved annotation.</title>
        <authorList>
            <person name="Wang L."/>
            <person name="Zhu T."/>
            <person name="Rodriguez J.C."/>
            <person name="Deal K.R."/>
            <person name="Dubcovsky J."/>
            <person name="McGuire P.E."/>
            <person name="Lux T."/>
            <person name="Spannagl M."/>
            <person name="Mayer K.F.X."/>
            <person name="Baldrich P."/>
            <person name="Meyers B.C."/>
            <person name="Huo N."/>
            <person name="Gu Y.Q."/>
            <person name="Zhou H."/>
            <person name="Devos K.M."/>
            <person name="Bennetzen J.L."/>
            <person name="Unver T."/>
            <person name="Budak H."/>
            <person name="Gulick P.J."/>
            <person name="Galiba G."/>
            <person name="Kalapos B."/>
            <person name="Nelson D.R."/>
            <person name="Li P."/>
            <person name="You F.M."/>
            <person name="Luo M.C."/>
            <person name="Dvorak J."/>
        </authorList>
    </citation>
    <scope>NUCLEOTIDE SEQUENCE [LARGE SCALE GENOMIC DNA]</scope>
    <source>
        <strain evidence="1">cv. AL8/78</strain>
    </source>
</reference>
<dbReference type="Proteomes" id="UP000015105">
    <property type="component" value="Chromosome 4D"/>
</dbReference>
<sequence length="83" mass="8776">MPSVGRSTARHAPYISTAPLELGCCAGMSLLLLQNTVTAARLTSFLSTVSRSSCPLSQGICLFGLGENCARAYLPFFFLASMV</sequence>
<dbReference type="Gramene" id="AET4Gv20592000.2">
    <property type="protein sequence ID" value="AET4Gv20592000.2"/>
    <property type="gene ID" value="AET4Gv20592000"/>
</dbReference>
<organism evidence="1 2">
    <name type="scientific">Aegilops tauschii subsp. strangulata</name>
    <name type="common">Goatgrass</name>
    <dbReference type="NCBI Taxonomy" id="200361"/>
    <lineage>
        <taxon>Eukaryota</taxon>
        <taxon>Viridiplantae</taxon>
        <taxon>Streptophyta</taxon>
        <taxon>Embryophyta</taxon>
        <taxon>Tracheophyta</taxon>
        <taxon>Spermatophyta</taxon>
        <taxon>Magnoliopsida</taxon>
        <taxon>Liliopsida</taxon>
        <taxon>Poales</taxon>
        <taxon>Poaceae</taxon>
        <taxon>BOP clade</taxon>
        <taxon>Pooideae</taxon>
        <taxon>Triticodae</taxon>
        <taxon>Triticeae</taxon>
        <taxon>Triticinae</taxon>
        <taxon>Aegilops</taxon>
    </lineage>
</organism>
<dbReference type="AlphaFoldDB" id="A0A453IL66"/>
<name>A0A453IL66_AEGTS</name>
<reference evidence="2" key="2">
    <citation type="journal article" date="2017" name="Nat. Plants">
        <title>The Aegilops tauschii genome reveals multiple impacts of transposons.</title>
        <authorList>
            <person name="Zhao G."/>
            <person name="Zou C."/>
            <person name="Li K."/>
            <person name="Wang K."/>
            <person name="Li T."/>
            <person name="Gao L."/>
            <person name="Zhang X."/>
            <person name="Wang H."/>
            <person name="Yang Z."/>
            <person name="Liu X."/>
            <person name="Jiang W."/>
            <person name="Mao L."/>
            <person name="Kong X."/>
            <person name="Jiao Y."/>
            <person name="Jia J."/>
        </authorList>
    </citation>
    <scope>NUCLEOTIDE SEQUENCE [LARGE SCALE GENOMIC DNA]</scope>
    <source>
        <strain evidence="2">cv. AL8/78</strain>
    </source>
</reference>
<protein>
    <submittedName>
        <fullName evidence="1">Uncharacterized protein</fullName>
    </submittedName>
</protein>
<evidence type="ECO:0000313" key="2">
    <source>
        <dbReference type="Proteomes" id="UP000015105"/>
    </source>
</evidence>
<dbReference type="EnsemblPlants" id="AET4Gv20592000.2">
    <property type="protein sequence ID" value="AET4Gv20592000.2"/>
    <property type="gene ID" value="AET4Gv20592000"/>
</dbReference>
<evidence type="ECO:0000313" key="1">
    <source>
        <dbReference type="EnsemblPlants" id="AET4Gv20592000.2"/>
    </source>
</evidence>